<dbReference type="InterPro" id="IPR025607">
    <property type="entry name" value="Ribosomal_uL18_C_euk"/>
</dbReference>
<feature type="domain" description="Nuclear speckle splicing regulatory protein 1 N-terminal" evidence="9">
    <location>
        <begin position="379"/>
        <end position="499"/>
    </location>
</feature>
<dbReference type="GO" id="GO:0008097">
    <property type="term" value="F:5S rRNA binding"/>
    <property type="evidence" value="ECO:0007669"/>
    <property type="project" value="InterPro"/>
</dbReference>
<feature type="region of interest" description="Disordered" evidence="8">
    <location>
        <begin position="258"/>
        <end position="299"/>
    </location>
</feature>
<evidence type="ECO:0000313" key="14">
    <source>
        <dbReference type="Proteomes" id="UP000285883"/>
    </source>
</evidence>
<organism evidence="11 14">
    <name type="scientific">Phytophthora kernoviae</name>
    <dbReference type="NCBI Taxonomy" id="325452"/>
    <lineage>
        <taxon>Eukaryota</taxon>
        <taxon>Sar</taxon>
        <taxon>Stramenopiles</taxon>
        <taxon>Oomycota</taxon>
        <taxon>Peronosporomycetes</taxon>
        <taxon>Peronosporales</taxon>
        <taxon>Peronosporaceae</taxon>
        <taxon>Phytophthora</taxon>
    </lineage>
</organism>
<keyword evidence="5" id="KW-0689">Ribosomal protein</keyword>
<evidence type="ECO:0000256" key="2">
    <source>
        <dbReference type="ARBA" id="ARBA00007116"/>
    </source>
</evidence>
<dbReference type="CDD" id="cd00432">
    <property type="entry name" value="Ribosomal_L18_L5e"/>
    <property type="match status" value="1"/>
</dbReference>
<evidence type="ECO:0000256" key="5">
    <source>
        <dbReference type="ARBA" id="ARBA00022980"/>
    </source>
</evidence>
<feature type="region of interest" description="Disordered" evidence="8">
    <location>
        <begin position="345"/>
        <end position="369"/>
    </location>
</feature>
<evidence type="ECO:0000256" key="7">
    <source>
        <dbReference type="ARBA" id="ARBA00023274"/>
    </source>
</evidence>
<dbReference type="EMBL" id="MBDN02000267">
    <property type="protein sequence ID" value="RLN77137.1"/>
    <property type="molecule type" value="Genomic_DNA"/>
</dbReference>
<keyword evidence="13" id="KW-1185">Reference proteome</keyword>
<reference evidence="13 14" key="1">
    <citation type="submission" date="2018-07" db="EMBL/GenBank/DDBJ databases">
        <title>Genome sequencing of oomycete isolates from Chile give support for New Zealand origin for Phytophthora kernoviae and make available the first Nothophytophthora sp. genome.</title>
        <authorList>
            <person name="Studholme D.J."/>
            <person name="Sanfuentes E."/>
            <person name="Panda P."/>
            <person name="Hill R."/>
            <person name="Sambles C."/>
            <person name="Grant M."/>
            <person name="Williams N.M."/>
            <person name="Mcdougal R.L."/>
        </authorList>
    </citation>
    <scope>NUCLEOTIDE SEQUENCE [LARGE SCALE GENOMIC DNA]</scope>
    <source>
        <strain evidence="11">Chile2</strain>
        <strain evidence="12">Chile4</strain>
    </source>
</reference>
<feature type="compositionally biased region" description="Basic and acidic residues" evidence="8">
    <location>
        <begin position="546"/>
        <end position="555"/>
    </location>
</feature>
<dbReference type="GO" id="GO:0006412">
    <property type="term" value="P:translation"/>
    <property type="evidence" value="ECO:0007669"/>
    <property type="project" value="InterPro"/>
</dbReference>
<feature type="compositionally biased region" description="Basic residues" evidence="8">
    <location>
        <begin position="273"/>
        <end position="296"/>
    </location>
</feature>
<dbReference type="STRING" id="325452.A0A3R7MN70"/>
<dbReference type="Gene3D" id="3.30.420.100">
    <property type="match status" value="1"/>
</dbReference>
<evidence type="ECO:0000313" key="11">
    <source>
        <dbReference type="EMBL" id="RLN14018.1"/>
    </source>
</evidence>
<sequence>MTFVKVLKNKAYFKRYQVKYRRRREGKTDYRARKRLITQDKNKYNSPKYRLVVRITNKQVICQIAYAEIDGDKILSQATSAELPRYGLTVGLKNYAAAYATGLLVGRRVLQKLGLADDYEGNTEVDGEIVKTEANGRTYFVEEVADEKRPFRCYLDCGLRSTTTGNRVFGALKGAADAGLDIPHSEKRFPGYSRDDKSYDAEVHRDRIFALHISEHMKELEEDDPEMLASHYAEYVKAGVNPDDLEDLITKVHEAIREDPSPAAKKTHTFDKKYKRQTKRSRQQRQARVAQKKAHAAKQDRDVLLNEATGREGQEEAAWFAFHIRYKAELPSAFNVFADAAAKSTIEDSKNTSQNDESNAKRRVGAEAARSLQQSQVERMRAQALADDPSVFDYDAVYDDMKSARESETTKKAAKREAEKKKPKYISTLLQKAKIREVENERIRERRLLNERAADDAQFGDKEKLVSASYKRKLQEMQRWDAEDARLAALEDREDVTKQGENAMAGFYANLNKNIAMGGSTANARSAYTAKEVRQDTKTSDVSTSLEKEYDESSPKKHRSSEAPNEVQSPVARAAAPDQKESSSNDDDSALRVLKPEEPSKEVAASSSISWSCEISSWLLSRELVFTRFRPIELFFRFDTLSSTELVGEAEDGEVANREFMYDHERLRGELGGLGTGDCDTNW</sequence>
<comment type="similarity">
    <text evidence="3">Belongs to the NSRP1 family.</text>
</comment>
<feature type="region of interest" description="Disordered" evidence="8">
    <location>
        <begin position="528"/>
        <end position="599"/>
    </location>
</feature>
<dbReference type="InterPro" id="IPR005485">
    <property type="entry name" value="Rbsml_uL18_euk_arch"/>
</dbReference>
<dbReference type="Pfam" id="PF09745">
    <property type="entry name" value="NSRP1_N"/>
    <property type="match status" value="1"/>
</dbReference>
<evidence type="ECO:0000256" key="4">
    <source>
        <dbReference type="ARBA" id="ARBA00022490"/>
    </source>
</evidence>
<evidence type="ECO:0000259" key="9">
    <source>
        <dbReference type="Pfam" id="PF09745"/>
    </source>
</evidence>
<dbReference type="InterPro" id="IPR057268">
    <property type="entry name" value="Ribosomal_L18"/>
</dbReference>
<evidence type="ECO:0000256" key="1">
    <source>
        <dbReference type="ARBA" id="ARBA00004496"/>
    </source>
</evidence>
<evidence type="ECO:0008006" key="15">
    <source>
        <dbReference type="Google" id="ProtNLM"/>
    </source>
</evidence>
<dbReference type="GO" id="GO:0000027">
    <property type="term" value="P:ribosomal large subunit assembly"/>
    <property type="evidence" value="ECO:0007669"/>
    <property type="project" value="TreeGrafter"/>
</dbReference>
<dbReference type="PANTHER" id="PTHR23410:SF12">
    <property type="entry name" value="LARGE RIBOSOMAL SUBUNIT PROTEIN UL18"/>
    <property type="match status" value="1"/>
</dbReference>
<dbReference type="EMBL" id="MAYM02001672">
    <property type="protein sequence ID" value="RLN14018.1"/>
    <property type="molecule type" value="Genomic_DNA"/>
</dbReference>
<evidence type="ECO:0000259" key="10">
    <source>
        <dbReference type="Pfam" id="PF14204"/>
    </source>
</evidence>
<protein>
    <recommendedName>
        <fullName evidence="15">Ribosomal protein L5 eukaryotic C-terminal domain-containing protein</fullName>
    </recommendedName>
</protein>
<dbReference type="PRINTS" id="PR00058">
    <property type="entry name" value="RIBOSOMALL5"/>
</dbReference>
<accession>A0A3R7MN70</accession>
<dbReference type="PANTHER" id="PTHR23410">
    <property type="entry name" value="RIBOSOMAL PROTEIN L5-RELATED"/>
    <property type="match status" value="1"/>
</dbReference>
<dbReference type="FunFam" id="3.30.420.100:FF:000002">
    <property type="entry name" value="60S ribosomal protein L5"/>
    <property type="match status" value="1"/>
</dbReference>
<keyword evidence="4" id="KW-0963">Cytoplasm</keyword>
<dbReference type="GO" id="GO:0022625">
    <property type="term" value="C:cytosolic large ribosomal subunit"/>
    <property type="evidence" value="ECO:0007669"/>
    <property type="project" value="TreeGrafter"/>
</dbReference>
<evidence type="ECO:0000256" key="3">
    <source>
        <dbReference type="ARBA" id="ARBA00010126"/>
    </source>
</evidence>
<dbReference type="GO" id="GO:0003735">
    <property type="term" value="F:structural constituent of ribosome"/>
    <property type="evidence" value="ECO:0007669"/>
    <property type="project" value="InterPro"/>
</dbReference>
<comment type="subcellular location">
    <subcellularLocation>
        <location evidence="1">Cytoplasm</location>
    </subcellularLocation>
</comment>
<feature type="domain" description="Large ribosomal subunit protein uL18 C-terminal eukaryotes" evidence="10">
    <location>
        <begin position="245"/>
        <end position="296"/>
    </location>
</feature>
<comment type="caution">
    <text evidence="11">The sequence shown here is derived from an EMBL/GenBank/DDBJ whole genome shotgun (WGS) entry which is preliminary data.</text>
</comment>
<dbReference type="Pfam" id="PF17144">
    <property type="entry name" value="Ribosomal_L5e"/>
    <property type="match status" value="1"/>
</dbReference>
<keyword evidence="7" id="KW-0687">Ribonucleoprotein</keyword>
<evidence type="ECO:0000256" key="8">
    <source>
        <dbReference type="SAM" id="MobiDB-lite"/>
    </source>
</evidence>
<gene>
    <name evidence="11" type="ORF">BBI17_006978</name>
    <name evidence="12" type="ORF">BBO99_00006986</name>
</gene>
<keyword evidence="6" id="KW-0175">Coiled coil</keyword>
<name>A0A3R7MN70_9STRA</name>
<dbReference type="SUPFAM" id="SSF53137">
    <property type="entry name" value="Translational machinery components"/>
    <property type="match status" value="1"/>
</dbReference>
<evidence type="ECO:0000256" key="6">
    <source>
        <dbReference type="ARBA" id="ARBA00023054"/>
    </source>
</evidence>
<dbReference type="Proteomes" id="UP000285883">
    <property type="component" value="Unassembled WGS sequence"/>
</dbReference>
<dbReference type="InterPro" id="IPR018612">
    <property type="entry name" value="NSRP1_N"/>
</dbReference>
<proteinExistence type="inferred from homology"/>
<dbReference type="AlphaFoldDB" id="A0A3R7MN70"/>
<evidence type="ECO:0000313" key="13">
    <source>
        <dbReference type="Proteomes" id="UP000285624"/>
    </source>
</evidence>
<comment type="similarity">
    <text evidence="2">Belongs to the universal ribosomal protein uL18 family.</text>
</comment>
<dbReference type="GO" id="GO:0000381">
    <property type="term" value="P:regulation of alternative mRNA splicing, via spliceosome"/>
    <property type="evidence" value="ECO:0007669"/>
    <property type="project" value="InterPro"/>
</dbReference>
<evidence type="ECO:0000313" key="12">
    <source>
        <dbReference type="EMBL" id="RLN77137.1"/>
    </source>
</evidence>
<dbReference type="Proteomes" id="UP000285624">
    <property type="component" value="Unassembled WGS sequence"/>
</dbReference>
<dbReference type="Pfam" id="PF14204">
    <property type="entry name" value="Ribosomal_L18_c"/>
    <property type="match status" value="1"/>
</dbReference>
<dbReference type="HAMAP" id="MF_01337_A">
    <property type="entry name" value="Ribosomal_uL18_A"/>
    <property type="match status" value="1"/>
</dbReference>